<dbReference type="InterPro" id="IPR001128">
    <property type="entry name" value="Cyt_P450"/>
</dbReference>
<dbReference type="VEuPathDB" id="FungiDB:BCV72DRAFT_227904"/>
<dbReference type="GO" id="GO:0006629">
    <property type="term" value="P:lipid metabolic process"/>
    <property type="evidence" value="ECO:0007669"/>
    <property type="project" value="UniProtKB-ARBA"/>
</dbReference>
<dbReference type="AlphaFoldDB" id="A0A1X0RQ51"/>
<keyword evidence="3 6" id="KW-0560">Oxidoreductase</keyword>
<proteinExistence type="inferred from homology"/>
<dbReference type="OMA" id="STHEKWF"/>
<dbReference type="Proteomes" id="UP000242381">
    <property type="component" value="Unassembled WGS sequence"/>
</dbReference>
<sequence length="516" mass="59484">MSLKDTSAGQQLAIAGAAVSSIITLMSLKYHDRPLFYEHIKDIPFIKGYPLVGNLPTLIKNIGRRLDYVVELYEKTGALTITLPAAGLPRQILTIDPRNIEHILKTNFSNYVKGPKFNDVMQDLLGHGIFNANGDQWKWQRKTASHIFNVKNFRDQFTDVFVKELHLMCDRILDKAVNDGSIIDFQDIMFRFTLDSFVYLGFGTELNSLLKDGKVEFAESFDFLQRRCAERFSDPTMKYKERFSSLFFRKEHTASYNIKVVDTFAQQVIEKRRKEIASGETSHKDLLSRFMEAKNENGEPLNDKELRDTVLNFIIAGRDTTAQALSWLFYNISLQPRIERKMLEEIEKYMTDELENDSSALYQAINEMSYLHAVFFETLRLHPSVPGNQKYALEDDVWPDGTFVKAGTYVSWNPYAQGRNKNVWGDNAKEFYPERWLDENGNLKRENAGKWPAFHAGPRICLGQNLATLEALVCVSMLLRRYSFTLVSNQTITYGISLTHPMKNGMKMFVEKRQRA</sequence>
<evidence type="ECO:0000256" key="3">
    <source>
        <dbReference type="ARBA" id="ARBA00023002"/>
    </source>
</evidence>
<dbReference type="PRINTS" id="PR00463">
    <property type="entry name" value="EP450I"/>
</dbReference>
<gene>
    <name evidence="7" type="ORF">BCV71DRAFT_221445</name>
</gene>
<accession>A0A1X0RQ51</accession>
<keyword evidence="6" id="KW-0503">Monooxygenase</keyword>
<protein>
    <submittedName>
        <fullName evidence="7">Cytochrome P450</fullName>
    </submittedName>
</protein>
<dbReference type="Gene3D" id="1.10.630.10">
    <property type="entry name" value="Cytochrome P450"/>
    <property type="match status" value="1"/>
</dbReference>
<dbReference type="GO" id="GO:0004497">
    <property type="term" value="F:monooxygenase activity"/>
    <property type="evidence" value="ECO:0007669"/>
    <property type="project" value="UniProtKB-KW"/>
</dbReference>
<comment type="similarity">
    <text evidence="1 6">Belongs to the cytochrome P450 family.</text>
</comment>
<dbReference type="EMBL" id="KV921489">
    <property type="protein sequence ID" value="ORE14129.1"/>
    <property type="molecule type" value="Genomic_DNA"/>
</dbReference>
<keyword evidence="5 6" id="KW-0349">Heme</keyword>
<dbReference type="PRINTS" id="PR00385">
    <property type="entry name" value="P450"/>
</dbReference>
<dbReference type="GO" id="GO:0020037">
    <property type="term" value="F:heme binding"/>
    <property type="evidence" value="ECO:0007669"/>
    <property type="project" value="InterPro"/>
</dbReference>
<dbReference type="CDD" id="cd11064">
    <property type="entry name" value="CYP86A"/>
    <property type="match status" value="1"/>
</dbReference>
<organism evidence="7 8">
    <name type="scientific">Rhizopus microsporus</name>
    <dbReference type="NCBI Taxonomy" id="58291"/>
    <lineage>
        <taxon>Eukaryota</taxon>
        <taxon>Fungi</taxon>
        <taxon>Fungi incertae sedis</taxon>
        <taxon>Mucoromycota</taxon>
        <taxon>Mucoromycotina</taxon>
        <taxon>Mucoromycetes</taxon>
        <taxon>Mucorales</taxon>
        <taxon>Mucorineae</taxon>
        <taxon>Rhizopodaceae</taxon>
        <taxon>Rhizopus</taxon>
    </lineage>
</organism>
<dbReference type="GO" id="GO:0005506">
    <property type="term" value="F:iron ion binding"/>
    <property type="evidence" value="ECO:0007669"/>
    <property type="project" value="InterPro"/>
</dbReference>
<keyword evidence="4 5" id="KW-0408">Iron</keyword>
<dbReference type="InterPro" id="IPR036396">
    <property type="entry name" value="Cyt_P450_sf"/>
</dbReference>
<dbReference type="SUPFAM" id="SSF48264">
    <property type="entry name" value="Cytochrome P450"/>
    <property type="match status" value="1"/>
</dbReference>
<evidence type="ECO:0000256" key="1">
    <source>
        <dbReference type="ARBA" id="ARBA00010617"/>
    </source>
</evidence>
<evidence type="ECO:0000256" key="4">
    <source>
        <dbReference type="ARBA" id="ARBA00023004"/>
    </source>
</evidence>
<keyword evidence="2 5" id="KW-0479">Metal-binding</keyword>
<evidence type="ECO:0000313" key="8">
    <source>
        <dbReference type="Proteomes" id="UP000242381"/>
    </source>
</evidence>
<feature type="binding site" description="axial binding residue" evidence="5">
    <location>
        <position position="461"/>
    </location>
    <ligand>
        <name>heme</name>
        <dbReference type="ChEBI" id="CHEBI:30413"/>
    </ligand>
    <ligandPart>
        <name>Fe</name>
        <dbReference type="ChEBI" id="CHEBI:18248"/>
    </ligandPart>
</feature>
<dbReference type="InterPro" id="IPR017972">
    <property type="entry name" value="Cyt_P450_CS"/>
</dbReference>
<evidence type="ECO:0000256" key="5">
    <source>
        <dbReference type="PIRSR" id="PIRSR602401-1"/>
    </source>
</evidence>
<evidence type="ECO:0000313" key="7">
    <source>
        <dbReference type="EMBL" id="ORE14129.1"/>
    </source>
</evidence>
<dbReference type="PROSITE" id="PS00086">
    <property type="entry name" value="CYTOCHROME_P450"/>
    <property type="match status" value="1"/>
</dbReference>
<comment type="cofactor">
    <cofactor evidence="5">
        <name>heme</name>
        <dbReference type="ChEBI" id="CHEBI:30413"/>
    </cofactor>
</comment>
<dbReference type="PANTHER" id="PTHR24296">
    <property type="entry name" value="CYTOCHROME P450"/>
    <property type="match status" value="1"/>
</dbReference>
<dbReference type="InterPro" id="IPR002401">
    <property type="entry name" value="Cyt_P450_E_grp-I"/>
</dbReference>
<dbReference type="Pfam" id="PF00067">
    <property type="entry name" value="p450"/>
    <property type="match status" value="1"/>
</dbReference>
<dbReference type="GO" id="GO:0016705">
    <property type="term" value="F:oxidoreductase activity, acting on paired donors, with incorporation or reduction of molecular oxygen"/>
    <property type="evidence" value="ECO:0007669"/>
    <property type="project" value="InterPro"/>
</dbReference>
<evidence type="ECO:0000256" key="2">
    <source>
        <dbReference type="ARBA" id="ARBA00022723"/>
    </source>
</evidence>
<evidence type="ECO:0000256" key="6">
    <source>
        <dbReference type="RuleBase" id="RU000461"/>
    </source>
</evidence>
<name>A0A1X0RQ51_RHIZD</name>
<reference evidence="7 8" key="1">
    <citation type="journal article" date="2016" name="Proc. Natl. Acad. Sci. U.S.A.">
        <title>Lipid metabolic changes in an early divergent fungus govern the establishment of a mutualistic symbiosis with endobacteria.</title>
        <authorList>
            <person name="Lastovetsky O.A."/>
            <person name="Gaspar M.L."/>
            <person name="Mondo S.J."/>
            <person name="LaButti K.M."/>
            <person name="Sandor L."/>
            <person name="Grigoriev I.V."/>
            <person name="Henry S.A."/>
            <person name="Pawlowska T.E."/>
        </authorList>
    </citation>
    <scope>NUCLEOTIDE SEQUENCE [LARGE SCALE GENOMIC DNA]</scope>
    <source>
        <strain evidence="7 8">ATCC 11559</strain>
    </source>
</reference>